<dbReference type="PROSITE" id="PS51762">
    <property type="entry name" value="GH16_2"/>
    <property type="match status" value="1"/>
</dbReference>
<comment type="similarity">
    <text evidence="1">Belongs to the glycosyl hydrolase 16 family.</text>
</comment>
<proteinExistence type="inferred from homology"/>
<feature type="region of interest" description="Disordered" evidence="2">
    <location>
        <begin position="177"/>
        <end position="208"/>
    </location>
</feature>
<reference evidence="4 5" key="1">
    <citation type="submission" date="2024-09" db="EMBL/GenBank/DDBJ databases">
        <authorList>
            <person name="Sun Q."/>
            <person name="Mori K."/>
        </authorList>
    </citation>
    <scope>NUCLEOTIDE SEQUENCE [LARGE SCALE GENOMIC DNA]</scope>
    <source>
        <strain evidence="4 5">KCTC 23076</strain>
    </source>
</reference>
<dbReference type="RefSeq" id="WP_386674010.1">
    <property type="nucleotide sequence ID" value="NZ_JBHLTG010000008.1"/>
</dbReference>
<feature type="compositionally biased region" description="Low complexity" evidence="2">
    <location>
        <begin position="177"/>
        <end position="196"/>
    </location>
</feature>
<dbReference type="InterPro" id="IPR008979">
    <property type="entry name" value="Galactose-bd-like_sf"/>
</dbReference>
<dbReference type="InterPro" id="IPR013320">
    <property type="entry name" value="ConA-like_dom_sf"/>
</dbReference>
<keyword evidence="5" id="KW-1185">Reference proteome</keyword>
<evidence type="ECO:0000259" key="3">
    <source>
        <dbReference type="PROSITE" id="PS51762"/>
    </source>
</evidence>
<evidence type="ECO:0000313" key="5">
    <source>
        <dbReference type="Proteomes" id="UP001589896"/>
    </source>
</evidence>
<dbReference type="InterPro" id="IPR000757">
    <property type="entry name" value="Beta-glucanase-like"/>
</dbReference>
<feature type="region of interest" description="Disordered" evidence="2">
    <location>
        <begin position="313"/>
        <end position="334"/>
    </location>
</feature>
<evidence type="ECO:0000256" key="2">
    <source>
        <dbReference type="SAM" id="MobiDB-lite"/>
    </source>
</evidence>
<dbReference type="Gene3D" id="2.60.120.200">
    <property type="match status" value="1"/>
</dbReference>
<dbReference type="Pfam" id="PF00722">
    <property type="entry name" value="Glyco_hydro_16"/>
    <property type="match status" value="1"/>
</dbReference>
<dbReference type="CDD" id="cd08023">
    <property type="entry name" value="GH16_laminarinase_like"/>
    <property type="match status" value="1"/>
</dbReference>
<dbReference type="Pfam" id="PF24135">
    <property type="entry name" value="DUF7402"/>
    <property type="match status" value="2"/>
</dbReference>
<dbReference type="SUPFAM" id="SSF49899">
    <property type="entry name" value="Concanavalin A-like lectins/glucanases"/>
    <property type="match status" value="1"/>
</dbReference>
<evidence type="ECO:0000256" key="1">
    <source>
        <dbReference type="ARBA" id="ARBA00006865"/>
    </source>
</evidence>
<sequence length="707" mass="74085">MDRKRRIVIVGAAIVGTATLATSAVVVSNLNRPDDDRLHIVASSTSAGDANALLVPTEGEGTVWTSDGETKGAWLDMVWPEPTTVDRVHIEGADDPSLTFDTATMAFGDGSFLHLTADDQGDIDLEFPERTISTARLTFAKVPSESDAVGLASWTFDDGDGDGASGASIGDVTVATSSDADGSAGDDLIDGDAASGETGAEWAADPSEDESWVSLDWGAPREVASAQIFGPSGTWTDPGYTAAAPLHGRLVFGDGSVVGVSGIAGGGGEPTTVSFMPRMASSVRLELDKTIPAAEIGLREVAIYESGVTPPRWPASSDSTYAVEPPPAEQCEPDSEPFGDIDSDRIALVCPTPGATVGDEAVIVAAAPAGTSIVAEAFEPVGGEDGQGAIARVATATADDSGRATLTFDTASLAHGPLNVRLSATTGDFSNGLGAPLYVQLYNEGGQSVKPPDSPSEGMTLQWEEEFRDPLSVSKLGHDATYAATKPEYWGPSEFGAAVFADPALGEKALATLAEEYLRIRVSPLEGREDPNGFDREHVSGILSSMDVGASGFGAQYGYFEARMLGAPGRGTWPAFWMMNMNSATKVSETTAEVDAVELYGHDTMGSCHGIHNWAGGEDRGGEIRCLQPNGFDDWGMAWHTYGVRVLPGKAIFYIDGSEIGTFTDLSHSSEPFYFLVNLALDGGWPVDLSPSGETVDLYVDYVRVYT</sequence>
<protein>
    <submittedName>
        <fullName evidence="4">Family 16 glycosylhydrolase</fullName>
    </submittedName>
</protein>
<dbReference type="InterPro" id="IPR055826">
    <property type="entry name" value="DUF7402"/>
</dbReference>
<organism evidence="4 5">
    <name type="scientific">Lysobacter korlensis</name>
    <dbReference type="NCBI Taxonomy" id="553636"/>
    <lineage>
        <taxon>Bacteria</taxon>
        <taxon>Pseudomonadati</taxon>
        <taxon>Pseudomonadota</taxon>
        <taxon>Gammaproteobacteria</taxon>
        <taxon>Lysobacterales</taxon>
        <taxon>Lysobacteraceae</taxon>
        <taxon>Lysobacter</taxon>
    </lineage>
</organism>
<comment type="caution">
    <text evidence="4">The sequence shown here is derived from an EMBL/GenBank/DDBJ whole genome shotgun (WGS) entry which is preliminary data.</text>
</comment>
<dbReference type="EMBL" id="JBHLTG010000008">
    <property type="protein sequence ID" value="MFC0681409.1"/>
    <property type="molecule type" value="Genomic_DNA"/>
</dbReference>
<feature type="domain" description="GH16" evidence="3">
    <location>
        <begin position="454"/>
        <end position="707"/>
    </location>
</feature>
<dbReference type="SUPFAM" id="SSF49785">
    <property type="entry name" value="Galactose-binding domain-like"/>
    <property type="match status" value="1"/>
</dbReference>
<dbReference type="InterPro" id="IPR050546">
    <property type="entry name" value="Glycosyl_Hydrlase_16"/>
</dbReference>
<accession>A0ABV6RWP8</accession>
<dbReference type="Gene3D" id="2.60.120.260">
    <property type="entry name" value="Galactose-binding domain-like"/>
    <property type="match status" value="1"/>
</dbReference>
<dbReference type="PANTHER" id="PTHR10963:SF60">
    <property type="entry name" value="GRAM-NEGATIVE BACTERIA-BINDING PROTEIN 1-RELATED"/>
    <property type="match status" value="1"/>
</dbReference>
<dbReference type="PANTHER" id="PTHR10963">
    <property type="entry name" value="GLYCOSYL HYDROLASE-RELATED"/>
    <property type="match status" value="1"/>
</dbReference>
<evidence type="ECO:0000313" key="4">
    <source>
        <dbReference type="EMBL" id="MFC0681409.1"/>
    </source>
</evidence>
<dbReference type="Proteomes" id="UP001589896">
    <property type="component" value="Unassembled WGS sequence"/>
</dbReference>
<name>A0ABV6RWP8_9GAMM</name>
<gene>
    <name evidence="4" type="ORF">ACFFGH_26565</name>
</gene>